<dbReference type="InterPro" id="IPR013126">
    <property type="entry name" value="Hsp_70_fam"/>
</dbReference>
<dbReference type="AlphaFoldDB" id="A0A5C2RS83"/>
<organism evidence="3 4">
    <name type="scientific">Lentinus tigrinus ALCF2SS1-6</name>
    <dbReference type="NCBI Taxonomy" id="1328759"/>
    <lineage>
        <taxon>Eukaryota</taxon>
        <taxon>Fungi</taxon>
        <taxon>Dikarya</taxon>
        <taxon>Basidiomycota</taxon>
        <taxon>Agaricomycotina</taxon>
        <taxon>Agaricomycetes</taxon>
        <taxon>Polyporales</taxon>
        <taxon>Polyporaceae</taxon>
        <taxon>Lentinus</taxon>
    </lineage>
</organism>
<evidence type="ECO:0000313" key="4">
    <source>
        <dbReference type="Proteomes" id="UP000313359"/>
    </source>
</evidence>
<dbReference type="EMBL" id="ML122309">
    <property type="protein sequence ID" value="RPD54154.1"/>
    <property type="molecule type" value="Genomic_DNA"/>
</dbReference>
<dbReference type="PANTHER" id="PTHR19375">
    <property type="entry name" value="HEAT SHOCK PROTEIN 70KDA"/>
    <property type="match status" value="1"/>
</dbReference>
<name>A0A5C2RS83_9APHY</name>
<dbReference type="InterPro" id="IPR043129">
    <property type="entry name" value="ATPase_NBD"/>
</dbReference>
<dbReference type="Proteomes" id="UP000313359">
    <property type="component" value="Unassembled WGS sequence"/>
</dbReference>
<dbReference type="Gene3D" id="3.90.640.10">
    <property type="entry name" value="Actin, Chain A, domain 4"/>
    <property type="match status" value="1"/>
</dbReference>
<dbReference type="Gene3D" id="3.30.420.40">
    <property type="match status" value="2"/>
</dbReference>
<keyword evidence="3" id="KW-0346">Stress response</keyword>
<reference evidence="3" key="1">
    <citation type="journal article" date="2018" name="Genome Biol. Evol.">
        <title>Genomics and development of Lentinus tigrinus, a white-rot wood-decaying mushroom with dimorphic fruiting bodies.</title>
        <authorList>
            <person name="Wu B."/>
            <person name="Xu Z."/>
            <person name="Knudson A."/>
            <person name="Carlson A."/>
            <person name="Chen N."/>
            <person name="Kovaka S."/>
            <person name="LaButti K."/>
            <person name="Lipzen A."/>
            <person name="Pennachio C."/>
            <person name="Riley R."/>
            <person name="Schakwitz W."/>
            <person name="Umezawa K."/>
            <person name="Ohm R.A."/>
            <person name="Grigoriev I.V."/>
            <person name="Nagy L.G."/>
            <person name="Gibbons J."/>
            <person name="Hibbett D."/>
        </authorList>
    </citation>
    <scope>NUCLEOTIDE SEQUENCE [LARGE SCALE GENOMIC DNA]</scope>
    <source>
        <strain evidence="3">ALCF2SS1-6</strain>
    </source>
</reference>
<dbReference type="PRINTS" id="PR00301">
    <property type="entry name" value="HEATSHOCK70"/>
</dbReference>
<keyword evidence="2" id="KW-0067">ATP-binding</keyword>
<dbReference type="FunFam" id="3.90.640.10:FF:000003">
    <property type="entry name" value="Molecular chaperone DnaK"/>
    <property type="match status" value="1"/>
</dbReference>
<gene>
    <name evidence="3" type="ORF">L227DRAFT_512180</name>
</gene>
<feature type="non-terminal residue" evidence="3">
    <location>
        <position position="1"/>
    </location>
</feature>
<evidence type="ECO:0000313" key="3">
    <source>
        <dbReference type="EMBL" id="RPD54154.1"/>
    </source>
</evidence>
<dbReference type="SUPFAM" id="SSF53067">
    <property type="entry name" value="Actin-like ATPase domain"/>
    <property type="match status" value="1"/>
</dbReference>
<dbReference type="Pfam" id="PF00012">
    <property type="entry name" value="HSP70"/>
    <property type="match status" value="1"/>
</dbReference>
<dbReference type="OrthoDB" id="2753769at2759"/>
<keyword evidence="4" id="KW-1185">Reference proteome</keyword>
<keyword evidence="1" id="KW-0547">Nucleotide-binding</keyword>
<protein>
    <submittedName>
        <fullName evidence="3">Heat shock protein 70</fullName>
    </submittedName>
</protein>
<evidence type="ECO:0000256" key="2">
    <source>
        <dbReference type="ARBA" id="ARBA00022840"/>
    </source>
</evidence>
<dbReference type="GO" id="GO:0005524">
    <property type="term" value="F:ATP binding"/>
    <property type="evidence" value="ECO:0007669"/>
    <property type="project" value="UniProtKB-KW"/>
</dbReference>
<dbReference type="STRING" id="1328759.A0A5C2RS83"/>
<sequence length="117" mass="12746">ERAKHTLSSAAQTTIEIDSLSEGINFSTSLTRARFEEICQDLFRSTLELVEKDLRDSKIDKSQIHETVLVDGSTCIPCILKLVSDFFNGMEPNKSINTDEAVALGAAVQAAILTGDT</sequence>
<accession>A0A5C2RS83</accession>
<dbReference type="GO" id="GO:0140662">
    <property type="term" value="F:ATP-dependent protein folding chaperone"/>
    <property type="evidence" value="ECO:0007669"/>
    <property type="project" value="InterPro"/>
</dbReference>
<evidence type="ECO:0000256" key="1">
    <source>
        <dbReference type="ARBA" id="ARBA00022741"/>
    </source>
</evidence>
<proteinExistence type="predicted"/>